<gene>
    <name evidence="1" type="ORF">SAMN02745947_05614</name>
</gene>
<protein>
    <submittedName>
        <fullName evidence="1">Uncharacterized protein</fullName>
    </submittedName>
</protein>
<accession>A0ABY1MJG3</accession>
<organism evidence="1 2">
    <name type="scientific">Rhodococcus rhodochrous J3</name>
    <dbReference type="NCBI Taxonomy" id="903528"/>
    <lineage>
        <taxon>Bacteria</taxon>
        <taxon>Bacillati</taxon>
        <taxon>Actinomycetota</taxon>
        <taxon>Actinomycetes</taxon>
        <taxon>Mycobacteriales</taxon>
        <taxon>Nocardiaceae</taxon>
        <taxon>Rhodococcus</taxon>
    </lineage>
</organism>
<reference evidence="1 2" key="1">
    <citation type="submission" date="2017-04" db="EMBL/GenBank/DDBJ databases">
        <authorList>
            <person name="Varghese N."/>
            <person name="Submissions S."/>
        </authorList>
    </citation>
    <scope>NUCLEOTIDE SEQUENCE [LARGE SCALE GENOMIC DNA]</scope>
    <source>
        <strain evidence="1 2">J3</strain>
    </source>
</reference>
<dbReference type="RefSeq" id="WP_085471018.1">
    <property type="nucleotide sequence ID" value="NZ_FXAV01000054.1"/>
</dbReference>
<dbReference type="Proteomes" id="UP000193566">
    <property type="component" value="Unassembled WGS sequence"/>
</dbReference>
<keyword evidence="2" id="KW-1185">Reference proteome</keyword>
<proteinExistence type="predicted"/>
<evidence type="ECO:0000313" key="1">
    <source>
        <dbReference type="EMBL" id="SMG60419.1"/>
    </source>
</evidence>
<comment type="caution">
    <text evidence="1">The sequence shown here is derived from an EMBL/GenBank/DDBJ whole genome shotgun (WGS) entry which is preliminary data.</text>
</comment>
<dbReference type="EMBL" id="FXAV01000054">
    <property type="protein sequence ID" value="SMG60419.1"/>
    <property type="molecule type" value="Genomic_DNA"/>
</dbReference>
<sequence length="119" mass="13502">MTTAPLTKQTKSRKWIGARLALLDPSIDNDEIVRLSTLYNLNDLQLHWFYAVGTPAAGIAPAVMDAVWRDGTGEYNRRPDRRVADSVDHMLLWFEHGADSAATKKSVQMVNKYWRVPCE</sequence>
<evidence type="ECO:0000313" key="2">
    <source>
        <dbReference type="Proteomes" id="UP000193566"/>
    </source>
</evidence>
<name>A0ABY1MJG3_RHORH</name>